<dbReference type="InterPro" id="IPR032675">
    <property type="entry name" value="LRR_dom_sf"/>
</dbReference>
<dbReference type="SUPFAM" id="SSF81383">
    <property type="entry name" value="F-box domain"/>
    <property type="match status" value="1"/>
</dbReference>
<accession>A0A813YZ16</accession>
<reference evidence="2" key="1">
    <citation type="submission" date="2021-02" db="EMBL/GenBank/DDBJ databases">
        <authorList>
            <person name="Nowell W R."/>
        </authorList>
    </citation>
    <scope>NUCLEOTIDE SEQUENCE</scope>
</reference>
<keyword evidence="3" id="KW-1185">Reference proteome</keyword>
<evidence type="ECO:0000313" key="3">
    <source>
        <dbReference type="Proteomes" id="UP000663870"/>
    </source>
</evidence>
<proteinExistence type="predicted"/>
<comment type="caution">
    <text evidence="2">The sequence shown here is derived from an EMBL/GenBank/DDBJ whole genome shotgun (WGS) entry which is preliminary data.</text>
</comment>
<dbReference type="PROSITE" id="PS50181">
    <property type="entry name" value="FBOX"/>
    <property type="match status" value="1"/>
</dbReference>
<sequence length="454" mass="53817">MENSCIQLNDLPDEILMIIFKKLTNMAVLYSLIDVNKRLNKIVHDTAFTNRLTLYASTTDGFIVPLPDYILDRFCLHILPKIYHKVKCLNLEPVSIKRILLATNYPNLTGLALYNVQDGIVLDLLTELHVGVNYFTDILYLWDGRFNQLHTLYVNVCQIQYPNLIIDNTKKRPNLKCFSLYCITETYAYDDLIIPLLHRMSNLEKLYLYLFCEREVFIDGSEMKINIINHMPRLNTLTFNIHSSIYFNNQINLKSNGDIQKTFKNFKDNQIISCVDYFPKAKKCQCHIYSYPYKLKHYYNITNNFPGEIFKYVREISLFDERPFKHEFFLQISQSFPLLKKLTVINGKQQNNKHSRVLKNGKENLSIIKYPHLTQLDLTQVHKDYIRQFLLDAKTCLSNNVYLLIDYRLTKKVTRNFTRNRTRSNCAKLSYVFFSRRLEFPEHLKDYFPYAEIL</sequence>
<dbReference type="AlphaFoldDB" id="A0A813YZ16"/>
<dbReference type="Proteomes" id="UP000663870">
    <property type="component" value="Unassembled WGS sequence"/>
</dbReference>
<dbReference type="InterPro" id="IPR036047">
    <property type="entry name" value="F-box-like_dom_sf"/>
</dbReference>
<protein>
    <recommendedName>
        <fullName evidence="1">F-box domain-containing protein</fullName>
    </recommendedName>
</protein>
<dbReference type="Gene3D" id="3.80.10.10">
    <property type="entry name" value="Ribonuclease Inhibitor"/>
    <property type="match status" value="1"/>
</dbReference>
<gene>
    <name evidence="2" type="ORF">JXQ802_LOCUS8658</name>
</gene>
<name>A0A813YZ16_9BILA</name>
<organism evidence="2 3">
    <name type="scientific">Rotaria sordida</name>
    <dbReference type="NCBI Taxonomy" id="392033"/>
    <lineage>
        <taxon>Eukaryota</taxon>
        <taxon>Metazoa</taxon>
        <taxon>Spiralia</taxon>
        <taxon>Gnathifera</taxon>
        <taxon>Rotifera</taxon>
        <taxon>Eurotatoria</taxon>
        <taxon>Bdelloidea</taxon>
        <taxon>Philodinida</taxon>
        <taxon>Philodinidae</taxon>
        <taxon>Rotaria</taxon>
    </lineage>
</organism>
<feature type="domain" description="F-box" evidence="1">
    <location>
        <begin position="5"/>
        <end position="52"/>
    </location>
</feature>
<dbReference type="EMBL" id="CAJNOL010000153">
    <property type="protein sequence ID" value="CAF0890986.1"/>
    <property type="molecule type" value="Genomic_DNA"/>
</dbReference>
<evidence type="ECO:0000313" key="2">
    <source>
        <dbReference type="EMBL" id="CAF0890986.1"/>
    </source>
</evidence>
<dbReference type="InterPro" id="IPR001810">
    <property type="entry name" value="F-box_dom"/>
</dbReference>
<evidence type="ECO:0000259" key="1">
    <source>
        <dbReference type="PROSITE" id="PS50181"/>
    </source>
</evidence>